<sequence length="512" mass="53440">MQRLFVAIRRARRLWLSAGLLGLLAGLALAVALPTPPTAATKLVVVHELDQPTDAGSLISTDAALLQTTRVAAEALKRLGSSERPEDFLETYGAVGLTNNVLELTVEGADDADAVRRAQALADAFIADHVQRMQGAADAEAQALRTQRDRAQAELAQVDRTIADVTLSGTAEESASATQLETLYGQRADLASQVSDLTKRAQDAAIGTPDVAAGTQIVDAPRPVHTSLLLTGATNGGIGLALGLAAGLAFAAVSSVARDRPVLRREVSAHLGASVIAQLGAPGLLRGRTTAKEYSRVAVVLASAIRSGPGPVSLLELGCPKATVTLARHVAEELAAEGRVTIVDDLPSERGARELLGETEPPVRVVSTGELGALSSGQWERRIGIGSVEPGAAWTELGELGEETVLVVRAGHATTAWLHTVARQLADCGIPVIGIVLVDADPKDRSDGTLWNGLHTALRGRSTTRERQHDDPPTITTAPVPAPSTGELNSAHRGDLPTEQFSPVKPNNVEVS</sequence>
<feature type="compositionally biased region" description="Low complexity" evidence="1">
    <location>
        <begin position="473"/>
        <end position="485"/>
    </location>
</feature>
<evidence type="ECO:0000256" key="1">
    <source>
        <dbReference type="SAM" id="MobiDB-lite"/>
    </source>
</evidence>
<dbReference type="Proteomes" id="UP000199494">
    <property type="component" value="Unassembled WGS sequence"/>
</dbReference>
<feature type="compositionally biased region" description="Basic and acidic residues" evidence="1">
    <location>
        <begin position="463"/>
        <end position="472"/>
    </location>
</feature>
<feature type="region of interest" description="Disordered" evidence="1">
    <location>
        <begin position="458"/>
        <end position="512"/>
    </location>
</feature>
<dbReference type="KEGG" id="pmad:BAY61_02350"/>
<protein>
    <submittedName>
        <fullName evidence="2">Chain length determinant protein</fullName>
    </submittedName>
</protein>
<evidence type="ECO:0000313" key="2">
    <source>
        <dbReference type="EMBL" id="SDC73775.1"/>
    </source>
</evidence>
<organism evidence="2 3">
    <name type="scientific">Prauserella marina</name>
    <dbReference type="NCBI Taxonomy" id="530584"/>
    <lineage>
        <taxon>Bacteria</taxon>
        <taxon>Bacillati</taxon>
        <taxon>Actinomycetota</taxon>
        <taxon>Actinomycetes</taxon>
        <taxon>Pseudonocardiales</taxon>
        <taxon>Pseudonocardiaceae</taxon>
        <taxon>Prauserella</taxon>
    </lineage>
</organism>
<name>A0A222VYA8_9PSEU</name>
<dbReference type="EMBL" id="FMZE01000003">
    <property type="protein sequence ID" value="SDC73775.1"/>
    <property type="molecule type" value="Genomic_DNA"/>
</dbReference>
<proteinExistence type="predicted"/>
<gene>
    <name evidence="2" type="ORF">SAMN05421630_103425</name>
</gene>
<dbReference type="AlphaFoldDB" id="A0A222VYA8"/>
<dbReference type="PANTHER" id="PTHR32309:SF31">
    <property type="entry name" value="CAPSULAR EXOPOLYSACCHARIDE FAMILY"/>
    <property type="match status" value="1"/>
</dbReference>
<dbReference type="OrthoDB" id="3579861at2"/>
<dbReference type="InterPro" id="IPR050445">
    <property type="entry name" value="Bact_polysacc_biosynth/exp"/>
</dbReference>
<accession>A0A222VYA8</accession>
<evidence type="ECO:0000313" key="3">
    <source>
        <dbReference type="Proteomes" id="UP000199494"/>
    </source>
</evidence>
<dbReference type="PANTHER" id="PTHR32309">
    <property type="entry name" value="TYROSINE-PROTEIN KINASE"/>
    <property type="match status" value="1"/>
</dbReference>
<keyword evidence="3" id="KW-1185">Reference proteome</keyword>
<dbReference type="STRING" id="530584.SAMN05421630_103425"/>
<reference evidence="2 3" key="1">
    <citation type="submission" date="2016-10" db="EMBL/GenBank/DDBJ databases">
        <authorList>
            <person name="de Groot N.N."/>
        </authorList>
    </citation>
    <scope>NUCLEOTIDE SEQUENCE [LARGE SCALE GENOMIC DNA]</scope>
    <source>
        <strain evidence="2 3">CGMCC 4.5506</strain>
    </source>
</reference>